<evidence type="ECO:0000313" key="2">
    <source>
        <dbReference type="EMBL" id="KAB1071343.1"/>
    </source>
</evidence>
<feature type="chain" id="PRO_5026927887" evidence="1">
    <location>
        <begin position="31"/>
        <end position="411"/>
    </location>
</feature>
<dbReference type="Proteomes" id="UP000441333">
    <property type="component" value="Unassembled WGS sequence"/>
</dbReference>
<dbReference type="InterPro" id="IPR010870">
    <property type="entry name" value="Porin_O/P"/>
</dbReference>
<proteinExistence type="predicted"/>
<protein>
    <submittedName>
        <fullName evidence="2">Porin</fullName>
    </submittedName>
</protein>
<dbReference type="EMBL" id="WAAT01000004">
    <property type="protein sequence ID" value="KAB1071343.1"/>
    <property type="molecule type" value="Genomic_DNA"/>
</dbReference>
<keyword evidence="1" id="KW-0732">Signal</keyword>
<gene>
    <name evidence="2" type="ORF">F6U93_01050</name>
</gene>
<reference evidence="2 3" key="1">
    <citation type="submission" date="2019-09" db="EMBL/GenBank/DDBJ databases">
        <authorList>
            <person name="Cao W.R."/>
        </authorList>
    </citation>
    <scope>NUCLEOTIDE SEQUENCE [LARGE SCALE GENOMIC DNA]</scope>
    <source>
        <strain evidence="2 3">B1N29</strain>
    </source>
</reference>
<dbReference type="InterPro" id="IPR023614">
    <property type="entry name" value="Porin_dom_sf"/>
</dbReference>
<comment type="caution">
    <text evidence="2">The sequence shown here is derived from an EMBL/GenBank/DDBJ whole genome shotgun (WGS) entry which is preliminary data.</text>
</comment>
<dbReference type="Gene3D" id="2.40.160.10">
    <property type="entry name" value="Porin"/>
    <property type="match status" value="1"/>
</dbReference>
<evidence type="ECO:0000256" key="1">
    <source>
        <dbReference type="SAM" id="SignalP"/>
    </source>
</evidence>
<dbReference type="SUPFAM" id="SSF56935">
    <property type="entry name" value="Porins"/>
    <property type="match status" value="1"/>
</dbReference>
<dbReference type="AlphaFoldDB" id="A0A6N6MMI2"/>
<dbReference type="RefSeq" id="WP_150935980.1">
    <property type="nucleotide sequence ID" value="NZ_WAAT01000004.1"/>
</dbReference>
<name>A0A6N6MMI2_9FLAO</name>
<organism evidence="2 3">
    <name type="scientific">Pseudotamlana haliotis</name>
    <dbReference type="NCBI Taxonomy" id="2614804"/>
    <lineage>
        <taxon>Bacteria</taxon>
        <taxon>Pseudomonadati</taxon>
        <taxon>Bacteroidota</taxon>
        <taxon>Flavobacteriia</taxon>
        <taxon>Flavobacteriales</taxon>
        <taxon>Flavobacteriaceae</taxon>
        <taxon>Pseudotamlana</taxon>
    </lineage>
</organism>
<dbReference type="Pfam" id="PF07396">
    <property type="entry name" value="Porin_O_P"/>
    <property type="match status" value="1"/>
</dbReference>
<accession>A0A6N6MMI2</accession>
<evidence type="ECO:0000313" key="3">
    <source>
        <dbReference type="Proteomes" id="UP000441333"/>
    </source>
</evidence>
<sequence>MIAKFSGLKTKTLIKFLLILTLATTGKVLAQEIQKDSIVKNKIDIKYTDKGFQFKTSDNKHLLHIESRLQFRFATPGDENPLTFDDIYPTSNTVFKINRARLKIGGHAFTPDLKYYFEYELSQSNLLDFRLMFEKWKGFHIKVGQWKTYYSRERIISSGKQQMVDRSIINRPFTLDRQQGISFYGRLFEESPADLTYHLSLLTGTGRGSTENDDNRLMYVGRLQWNFLGREVSMSGSDLKHVTKPEALIALAAATNTSPYTRFSQSGGGQLEGFQDGVSGQYTVNQGLIETAFKYKGFSWQSEVHHKTIFDNVNDTETHLRGMYVQAGYFFSNIFDFVPEPLEVAGRFGYYNPNIEIKQDLEEEFGLAFNWFFNGHRNKLTTEFTYFQIQSYNVIEPSDGLRFRVQWDISL</sequence>
<feature type="signal peptide" evidence="1">
    <location>
        <begin position="1"/>
        <end position="30"/>
    </location>
</feature>
<keyword evidence="3" id="KW-1185">Reference proteome</keyword>